<dbReference type="GO" id="GO:1990130">
    <property type="term" value="C:GATOR1 complex"/>
    <property type="evidence" value="ECO:0007669"/>
    <property type="project" value="TreeGrafter"/>
</dbReference>
<dbReference type="EMBL" id="BDSP01000141">
    <property type="protein sequence ID" value="GAX19899.1"/>
    <property type="molecule type" value="Genomic_DNA"/>
</dbReference>
<keyword evidence="4" id="KW-1185">Reference proteome</keyword>
<gene>
    <name evidence="3" type="ORF">FisN_1Lh634</name>
</gene>
<feature type="compositionally biased region" description="Polar residues" evidence="2">
    <location>
        <begin position="50"/>
        <end position="68"/>
    </location>
</feature>
<dbReference type="PANTHER" id="PTHR12991">
    <property type="entry name" value="NITROGEN PERMEASE REGULATOR 2/TUMOR SUPPRESSOR CANDIDATE 4"/>
    <property type="match status" value="1"/>
</dbReference>
<evidence type="ECO:0000313" key="4">
    <source>
        <dbReference type="Proteomes" id="UP000198406"/>
    </source>
</evidence>
<feature type="compositionally biased region" description="Polar residues" evidence="2">
    <location>
        <begin position="456"/>
        <end position="470"/>
    </location>
</feature>
<dbReference type="AlphaFoldDB" id="A0A1Z5K165"/>
<name>A0A1Z5K165_FISSO</name>
<protein>
    <recommendedName>
        <fullName evidence="5">Nitrogen permease regulator 2</fullName>
    </recommendedName>
</protein>
<dbReference type="OrthoDB" id="338854at2759"/>
<feature type="compositionally biased region" description="Polar residues" evidence="2">
    <location>
        <begin position="30"/>
        <end position="42"/>
    </location>
</feature>
<dbReference type="PANTHER" id="PTHR12991:SF10">
    <property type="entry name" value="GATOR COMPLEX PROTEIN NPRL2"/>
    <property type="match status" value="1"/>
</dbReference>
<dbReference type="GO" id="GO:0005096">
    <property type="term" value="F:GTPase activator activity"/>
    <property type="evidence" value="ECO:0007669"/>
    <property type="project" value="TreeGrafter"/>
</dbReference>
<evidence type="ECO:0008006" key="5">
    <source>
        <dbReference type="Google" id="ProtNLM"/>
    </source>
</evidence>
<dbReference type="GO" id="GO:1904262">
    <property type="term" value="P:negative regulation of TORC1 signaling"/>
    <property type="evidence" value="ECO:0007669"/>
    <property type="project" value="TreeGrafter"/>
</dbReference>
<organism evidence="3 4">
    <name type="scientific">Fistulifera solaris</name>
    <name type="common">Oleaginous diatom</name>
    <dbReference type="NCBI Taxonomy" id="1519565"/>
    <lineage>
        <taxon>Eukaryota</taxon>
        <taxon>Sar</taxon>
        <taxon>Stramenopiles</taxon>
        <taxon>Ochrophyta</taxon>
        <taxon>Bacillariophyta</taxon>
        <taxon>Bacillariophyceae</taxon>
        <taxon>Bacillariophycidae</taxon>
        <taxon>Naviculales</taxon>
        <taxon>Naviculaceae</taxon>
        <taxon>Fistulifera</taxon>
    </lineage>
</organism>
<dbReference type="InParanoid" id="A0A1Z5K165"/>
<dbReference type="InterPro" id="IPR009348">
    <property type="entry name" value="NPR2-like"/>
</dbReference>
<evidence type="ECO:0000313" key="3">
    <source>
        <dbReference type="EMBL" id="GAX19899.1"/>
    </source>
</evidence>
<comment type="similarity">
    <text evidence="1">Belongs to the NPR2 family.</text>
</comment>
<comment type="caution">
    <text evidence="3">The sequence shown here is derived from an EMBL/GenBank/DDBJ whole genome shotgun (WGS) entry which is preliminary data.</text>
</comment>
<feature type="region of interest" description="Disordered" evidence="2">
    <location>
        <begin position="1"/>
        <end position="87"/>
    </location>
</feature>
<dbReference type="Pfam" id="PF06218">
    <property type="entry name" value="NPR2"/>
    <property type="match status" value="1"/>
</dbReference>
<evidence type="ECO:0000256" key="2">
    <source>
        <dbReference type="SAM" id="MobiDB-lite"/>
    </source>
</evidence>
<dbReference type="GO" id="GO:0005774">
    <property type="term" value="C:vacuolar membrane"/>
    <property type="evidence" value="ECO:0007669"/>
    <property type="project" value="TreeGrafter"/>
</dbReference>
<dbReference type="GO" id="GO:0010508">
    <property type="term" value="P:positive regulation of autophagy"/>
    <property type="evidence" value="ECO:0007669"/>
    <property type="project" value="TreeGrafter"/>
</dbReference>
<sequence>MNEDISTPLSCSPDSSQEAEPKAKDAASPSLLSIRSEASTPRQGARKVATQFTKRPSTKNSSTETTRASLVPENHLPHLQKRTVPTPKHPSRCPLFCCFYAEFDIKVGPKVSYQAPRNFMSHDIQLPVESVHEILEDFFERFQKSPPSLTPSSISALSTILPATTDSNTPHRRVESGNSYSSDFFRSLVSLTREEDAFEPFATREGNSSIFESCSEYVITGSELTGKIVNLSTHSIHILTRPTIIANQRYERNSHSFCLGFVLRRTEDPRPFKPVLCKLADTIRDMEVESQFLSAVKENHSVLQGLLEWTLVSLNSQTWECNLYVNSANLLNLKLFHPPRRPPRPVPDHAVPIFLRRDWQLQNYEWDLSINWVSMHIDGVTCARQISQKAEVDMEMVQACLRVLLHHRVIALIDMFFYSNRYESTEKAGSLLLGHENKLLQNAVDFVIRRPPAPPQSENSPISGSPLSVSRSLETPMARNEAANARSFFAHSGNFRINSSVSQGSYSEQGYSMSSQRRLEHHEVKGAIAELYAACHRGCDIGDLLASLIAGNLPPGMPTGTVNWKKIFHLIDHRRFVSFGVVHGLLYRVHDYPILVDGGTHDINESFGRSLLKGESIPTSPTRDLSYRPSMTTDLLQDEDWKLKQQVASSMDGRHSDDELVCKFEKSYEELIELIGEDRVIHLYAPESSV</sequence>
<accession>A0A1Z5K165</accession>
<proteinExistence type="inferred from homology"/>
<evidence type="ECO:0000256" key="1">
    <source>
        <dbReference type="ARBA" id="ARBA00008433"/>
    </source>
</evidence>
<reference evidence="3 4" key="1">
    <citation type="journal article" date="2015" name="Plant Cell">
        <title>Oil accumulation by the oleaginous diatom Fistulifera solaris as revealed by the genome and transcriptome.</title>
        <authorList>
            <person name="Tanaka T."/>
            <person name="Maeda Y."/>
            <person name="Veluchamy A."/>
            <person name="Tanaka M."/>
            <person name="Abida H."/>
            <person name="Marechal E."/>
            <person name="Bowler C."/>
            <person name="Muto M."/>
            <person name="Sunaga Y."/>
            <person name="Tanaka M."/>
            <person name="Yoshino T."/>
            <person name="Taniguchi T."/>
            <person name="Fukuda Y."/>
            <person name="Nemoto M."/>
            <person name="Matsumoto M."/>
            <person name="Wong P.S."/>
            <person name="Aburatani S."/>
            <person name="Fujibuchi W."/>
        </authorList>
    </citation>
    <scope>NUCLEOTIDE SEQUENCE [LARGE SCALE GENOMIC DNA]</scope>
    <source>
        <strain evidence="3 4">JPCC DA0580</strain>
    </source>
</reference>
<dbReference type="Proteomes" id="UP000198406">
    <property type="component" value="Unassembled WGS sequence"/>
</dbReference>
<feature type="region of interest" description="Disordered" evidence="2">
    <location>
        <begin position="451"/>
        <end position="470"/>
    </location>
</feature>
<feature type="compositionally biased region" description="Polar residues" evidence="2">
    <location>
        <begin position="1"/>
        <end position="18"/>
    </location>
</feature>